<protein>
    <submittedName>
        <fullName evidence="1">Uncharacterized protein</fullName>
    </submittedName>
</protein>
<evidence type="ECO:0000313" key="1">
    <source>
        <dbReference type="EMBL" id="JAI01381.1"/>
    </source>
</evidence>
<name>A0A0E9XHS5_ANGAN</name>
<reference evidence="1" key="1">
    <citation type="submission" date="2014-11" db="EMBL/GenBank/DDBJ databases">
        <authorList>
            <person name="Amaro Gonzalez C."/>
        </authorList>
    </citation>
    <scope>NUCLEOTIDE SEQUENCE</scope>
</reference>
<sequence>MKVIPSEELQKKLKISRGSVQYTLQLMGNCPFHLHYRPMVLGYLCF</sequence>
<dbReference type="EMBL" id="GBXM01007197">
    <property type="protein sequence ID" value="JAI01381.1"/>
    <property type="molecule type" value="Transcribed_RNA"/>
</dbReference>
<organism evidence="1">
    <name type="scientific">Anguilla anguilla</name>
    <name type="common">European freshwater eel</name>
    <name type="synonym">Muraena anguilla</name>
    <dbReference type="NCBI Taxonomy" id="7936"/>
    <lineage>
        <taxon>Eukaryota</taxon>
        <taxon>Metazoa</taxon>
        <taxon>Chordata</taxon>
        <taxon>Craniata</taxon>
        <taxon>Vertebrata</taxon>
        <taxon>Euteleostomi</taxon>
        <taxon>Actinopterygii</taxon>
        <taxon>Neopterygii</taxon>
        <taxon>Teleostei</taxon>
        <taxon>Anguilliformes</taxon>
        <taxon>Anguillidae</taxon>
        <taxon>Anguilla</taxon>
    </lineage>
</organism>
<dbReference type="AlphaFoldDB" id="A0A0E9XHS5"/>
<proteinExistence type="predicted"/>
<accession>A0A0E9XHS5</accession>
<reference evidence="1" key="2">
    <citation type="journal article" date="2015" name="Fish Shellfish Immunol.">
        <title>Early steps in the European eel (Anguilla anguilla)-Vibrio vulnificus interaction in the gills: Role of the RtxA13 toxin.</title>
        <authorList>
            <person name="Callol A."/>
            <person name="Pajuelo D."/>
            <person name="Ebbesson L."/>
            <person name="Teles M."/>
            <person name="MacKenzie S."/>
            <person name="Amaro C."/>
        </authorList>
    </citation>
    <scope>NUCLEOTIDE SEQUENCE</scope>
</reference>